<organism evidence="1 2">
    <name type="scientific">Chryseobacterium formosus</name>
    <dbReference type="NCBI Taxonomy" id="1537363"/>
    <lineage>
        <taxon>Bacteria</taxon>
        <taxon>Pseudomonadati</taxon>
        <taxon>Bacteroidota</taxon>
        <taxon>Flavobacteriia</taxon>
        <taxon>Flavobacteriales</taxon>
        <taxon>Weeksellaceae</taxon>
        <taxon>Chryseobacterium group</taxon>
        <taxon>Chryseobacterium</taxon>
    </lineage>
</organism>
<dbReference type="EMBL" id="JAOVZW010000013">
    <property type="protein sequence ID" value="MCX8524662.1"/>
    <property type="molecule type" value="Genomic_DNA"/>
</dbReference>
<name>A0ABT3XRA2_9FLAO</name>
<accession>A0ABT3XRA2</accession>
<dbReference type="RefSeq" id="WP_267265946.1">
    <property type="nucleotide sequence ID" value="NZ_JAOVZW010000013.1"/>
</dbReference>
<keyword evidence="2" id="KW-1185">Reference proteome</keyword>
<protein>
    <submittedName>
        <fullName evidence="1">Uncharacterized protein</fullName>
    </submittedName>
</protein>
<evidence type="ECO:0000313" key="2">
    <source>
        <dbReference type="Proteomes" id="UP001073122"/>
    </source>
</evidence>
<comment type="caution">
    <text evidence="1">The sequence shown here is derived from an EMBL/GenBank/DDBJ whole genome shotgun (WGS) entry which is preliminary data.</text>
</comment>
<reference evidence="1" key="1">
    <citation type="submission" date="2022-10" db="EMBL/GenBank/DDBJ databases">
        <title>Chryseobacterium sp. nov., a novel bacterial species.</title>
        <authorList>
            <person name="Cao Y."/>
        </authorList>
    </citation>
    <scope>NUCLEOTIDE SEQUENCE</scope>
    <source>
        <strain evidence="1">CCTCC AB2015118</strain>
    </source>
</reference>
<evidence type="ECO:0000313" key="1">
    <source>
        <dbReference type="EMBL" id="MCX8524662.1"/>
    </source>
</evidence>
<gene>
    <name evidence="1" type="ORF">OF897_12135</name>
</gene>
<sequence>MNIKSLFYTSSIFLLAGITSIQCSNSDDIDNTANPSESTVYAAGREGYKAKYWKNGNAVLLGTGSGSSDVKGMAMVGDDVHHVGFEINSAGKYVAKYWKNGLATDLTDGIQGCLRKRHFHQRE</sequence>
<proteinExistence type="predicted"/>
<dbReference type="Proteomes" id="UP001073122">
    <property type="component" value="Unassembled WGS sequence"/>
</dbReference>